<dbReference type="Proteomes" id="UP000190285">
    <property type="component" value="Unassembled WGS sequence"/>
</dbReference>
<keyword evidence="2" id="KW-1185">Reference proteome</keyword>
<dbReference type="AlphaFoldDB" id="A0A1T5LAK4"/>
<reference evidence="1 2" key="1">
    <citation type="submission" date="2017-02" db="EMBL/GenBank/DDBJ databases">
        <authorList>
            <person name="Peterson S.W."/>
        </authorList>
    </citation>
    <scope>NUCLEOTIDE SEQUENCE [LARGE SCALE GENOMIC DNA]</scope>
    <source>
        <strain evidence="1 2">M1</strain>
    </source>
</reference>
<dbReference type="EMBL" id="FUZT01000006">
    <property type="protein sequence ID" value="SKC73067.1"/>
    <property type="molecule type" value="Genomic_DNA"/>
</dbReference>
<organism evidence="1 2">
    <name type="scientific">Maledivibacter halophilus</name>
    <dbReference type="NCBI Taxonomy" id="36842"/>
    <lineage>
        <taxon>Bacteria</taxon>
        <taxon>Bacillati</taxon>
        <taxon>Bacillota</taxon>
        <taxon>Clostridia</taxon>
        <taxon>Peptostreptococcales</taxon>
        <taxon>Caminicellaceae</taxon>
        <taxon>Maledivibacter</taxon>
    </lineage>
</organism>
<protein>
    <recommendedName>
        <fullName evidence="3">Polyketide cyclase / dehydrase and lipid transport</fullName>
    </recommendedName>
</protein>
<evidence type="ECO:0000313" key="1">
    <source>
        <dbReference type="EMBL" id="SKC73067.1"/>
    </source>
</evidence>
<evidence type="ECO:0000313" key="2">
    <source>
        <dbReference type="Proteomes" id="UP000190285"/>
    </source>
</evidence>
<gene>
    <name evidence="1" type="ORF">SAMN02194393_02680</name>
</gene>
<proteinExistence type="predicted"/>
<accession>A0A1T5LAK4</accession>
<dbReference type="STRING" id="36842.SAMN02194393_02680"/>
<dbReference type="RefSeq" id="WP_079492229.1">
    <property type="nucleotide sequence ID" value="NZ_FUZT01000006.1"/>
</dbReference>
<name>A0A1T5LAK4_9FIRM</name>
<sequence length="139" mass="16628">MRKERVSEIIAYFRSDVKSVWNVVTNNLDYGWRSDIDHIEVLPGEKEWIEYSNDGKATNFMMTKKEKYKKYEFNMGNKMFTGYWTGHFSETENGGTKVIFTENIFIKNPIVHYISYFIWDLKKIQNIYIVDLKKKLGEI</sequence>
<dbReference type="SUPFAM" id="SSF55961">
    <property type="entry name" value="Bet v1-like"/>
    <property type="match status" value="1"/>
</dbReference>
<dbReference type="OrthoDB" id="9788177at2"/>
<evidence type="ECO:0008006" key="3">
    <source>
        <dbReference type="Google" id="ProtNLM"/>
    </source>
</evidence>